<proteinExistence type="predicted"/>
<evidence type="ECO:0000313" key="3">
    <source>
        <dbReference type="Proteomes" id="UP000826661"/>
    </source>
</evidence>
<dbReference type="EMBL" id="CP075864">
    <property type="protein sequence ID" value="QYS94932.1"/>
    <property type="molecule type" value="Genomic_DNA"/>
</dbReference>
<dbReference type="Proteomes" id="UP000826661">
    <property type="component" value="Chromosome I"/>
</dbReference>
<feature type="region of interest" description="Disordered" evidence="1">
    <location>
        <begin position="407"/>
        <end position="436"/>
    </location>
</feature>
<accession>A0A8G0L695</accession>
<organism evidence="2 3">
    <name type="scientific">Trichoderma simmonsii</name>
    <dbReference type="NCBI Taxonomy" id="1491479"/>
    <lineage>
        <taxon>Eukaryota</taxon>
        <taxon>Fungi</taxon>
        <taxon>Dikarya</taxon>
        <taxon>Ascomycota</taxon>
        <taxon>Pezizomycotina</taxon>
        <taxon>Sordariomycetes</taxon>
        <taxon>Hypocreomycetidae</taxon>
        <taxon>Hypocreales</taxon>
        <taxon>Hypocreaceae</taxon>
        <taxon>Trichoderma</taxon>
    </lineage>
</organism>
<feature type="compositionally biased region" description="Basic and acidic residues" evidence="1">
    <location>
        <begin position="426"/>
        <end position="436"/>
    </location>
</feature>
<evidence type="ECO:0000256" key="1">
    <source>
        <dbReference type="SAM" id="MobiDB-lite"/>
    </source>
</evidence>
<evidence type="ECO:0000313" key="2">
    <source>
        <dbReference type="EMBL" id="QYS94932.1"/>
    </source>
</evidence>
<reference evidence="2 3" key="1">
    <citation type="journal article" date="2021" name="BMC Genomics">
        <title>Telomere-to-telomere genome assembly of asparaginase-producing Trichoderma simmonsii.</title>
        <authorList>
            <person name="Chung D."/>
            <person name="Kwon Y.M."/>
            <person name="Yang Y."/>
        </authorList>
    </citation>
    <scope>NUCLEOTIDE SEQUENCE [LARGE SCALE GENOMIC DNA]</scope>
    <source>
        <strain evidence="2 3">GH-Sj1</strain>
    </source>
</reference>
<dbReference type="AlphaFoldDB" id="A0A8G0L695"/>
<protein>
    <submittedName>
        <fullName evidence="2">Uncharacterized protein</fullName>
    </submittedName>
</protein>
<name>A0A8G0L695_9HYPO</name>
<sequence length="436" mass="50252">MPRKERQRNTALANFPDEPQVLLRRSRRINQNAATPMEIDSQDGPERFAPWYPLFQQIRRDNRNQQHNDTILVPAANDHLQQAENDILKDINRTMSVAPKIFDNHLVPANDYPAVQLRNGVLTLDLSRPPKNLGWLRMKLRSARHVPDWPTHKWQSYTMHSYRCTTKQAIMCEMMPLFQDFPKQPEYIRSFYQRFDDFPEYADFSRGIEKPCPGFAQGFSMEAYPRVKIEYVSAAVCVSHDHASLVHPHLAGDFTAGDVNDLIEAVSARHGAALVYMRNLALAHMGVEAIKDFAGIITFTTNGRYINFFAHYASTSAEGKLEYHQYPIASVNLMRSYPEFIRGVSMLRNCQDFALSMATALKNDLEKYHVREGSNAWVHHLEEGDHILSESYDSEMEYDECMEYGNKDVTSRNRGSCSQKRPAGKCPDECPRKRRR</sequence>
<keyword evidence="3" id="KW-1185">Reference proteome</keyword>
<gene>
    <name evidence="2" type="ORF">H0G86_002250</name>
</gene>